<evidence type="ECO:0000313" key="6">
    <source>
        <dbReference type="Proteomes" id="UP000494115"/>
    </source>
</evidence>
<dbReference type="RefSeq" id="WP_175103021.1">
    <property type="nucleotide sequence ID" value="NZ_CADIKM010000002.1"/>
</dbReference>
<protein>
    <recommendedName>
        <fullName evidence="4">BON domain-containing protein</fullName>
    </recommendedName>
</protein>
<accession>A0A6S7AUF3</accession>
<dbReference type="InterPro" id="IPR051686">
    <property type="entry name" value="Lipoprotein_DolP"/>
</dbReference>
<dbReference type="PANTHER" id="PTHR34606:SF4">
    <property type="entry name" value="OUTER MEMBRANE LIPOPROTEIN DOLP"/>
    <property type="match status" value="1"/>
</dbReference>
<organism evidence="5 6">
    <name type="scientific">Pararobbsia alpina</name>
    <dbReference type="NCBI Taxonomy" id="621374"/>
    <lineage>
        <taxon>Bacteria</taxon>
        <taxon>Pseudomonadati</taxon>
        <taxon>Pseudomonadota</taxon>
        <taxon>Betaproteobacteria</taxon>
        <taxon>Burkholderiales</taxon>
        <taxon>Burkholderiaceae</taxon>
        <taxon>Pararobbsia</taxon>
    </lineage>
</organism>
<dbReference type="EMBL" id="CADIKM010000002">
    <property type="protein sequence ID" value="CAB3778311.1"/>
    <property type="molecule type" value="Genomic_DNA"/>
</dbReference>
<feature type="region of interest" description="Disordered" evidence="2">
    <location>
        <begin position="207"/>
        <end position="275"/>
    </location>
</feature>
<dbReference type="PROSITE" id="PS51257">
    <property type="entry name" value="PROKAR_LIPOPROTEIN"/>
    <property type="match status" value="1"/>
</dbReference>
<dbReference type="InterPro" id="IPR007055">
    <property type="entry name" value="BON_dom"/>
</dbReference>
<dbReference type="Pfam" id="PF04972">
    <property type="entry name" value="BON"/>
    <property type="match status" value="2"/>
</dbReference>
<gene>
    <name evidence="5" type="ORF">LMG28138_00451</name>
</gene>
<name>A0A6S7AUF3_9BURK</name>
<evidence type="ECO:0000313" key="5">
    <source>
        <dbReference type="EMBL" id="CAB3778311.1"/>
    </source>
</evidence>
<evidence type="ECO:0000256" key="2">
    <source>
        <dbReference type="SAM" id="MobiDB-lite"/>
    </source>
</evidence>
<dbReference type="PANTHER" id="PTHR34606">
    <property type="entry name" value="BON DOMAIN-CONTAINING PROTEIN"/>
    <property type="match status" value="1"/>
</dbReference>
<feature type="compositionally biased region" description="Low complexity" evidence="2">
    <location>
        <begin position="210"/>
        <end position="235"/>
    </location>
</feature>
<reference evidence="5 6" key="1">
    <citation type="submission" date="2020-04" db="EMBL/GenBank/DDBJ databases">
        <authorList>
            <person name="De Canck E."/>
        </authorList>
    </citation>
    <scope>NUCLEOTIDE SEQUENCE [LARGE SCALE GENOMIC DNA]</scope>
    <source>
        <strain evidence="5 6">LMG 28138</strain>
    </source>
</reference>
<evidence type="ECO:0000256" key="1">
    <source>
        <dbReference type="ARBA" id="ARBA00022729"/>
    </source>
</evidence>
<feature type="domain" description="BON" evidence="4">
    <location>
        <begin position="52"/>
        <end position="119"/>
    </location>
</feature>
<dbReference type="PROSITE" id="PS50914">
    <property type="entry name" value="BON"/>
    <property type="match status" value="2"/>
</dbReference>
<feature type="compositionally biased region" description="Polar residues" evidence="2">
    <location>
        <begin position="263"/>
        <end position="275"/>
    </location>
</feature>
<evidence type="ECO:0000259" key="4">
    <source>
        <dbReference type="PROSITE" id="PS50914"/>
    </source>
</evidence>
<keyword evidence="6" id="KW-1185">Reference proteome</keyword>
<proteinExistence type="predicted"/>
<sequence>MTATRLTKALCTAALTASLCACLQGCPLLVVGAAGGGALVATDRRSVGSQTEDREIQAKTQSTFIGDMPDDAHMDVTVFNRRVLLTGEVPTEGDKRKAEAIVRNIDNVHGIINELTIGPPSSFSGRSSDAYITSKVKAALFTEKDLGSNYFKVVTEGGKVYLMGLVTQSEGDKGADAASRVTGVVQVVKVFQYISPADAQRLSLGGDQNAAASGAPATAAPTDGAPATVPAADDGVTTGAVPDSGVTSQSIDSQAPAPVKNASPVQPGNPNKAVQ</sequence>
<evidence type="ECO:0000256" key="3">
    <source>
        <dbReference type="SAM" id="SignalP"/>
    </source>
</evidence>
<dbReference type="AlphaFoldDB" id="A0A6S7AUF3"/>
<dbReference type="Proteomes" id="UP000494115">
    <property type="component" value="Unassembled WGS sequence"/>
</dbReference>
<dbReference type="Gene3D" id="3.30.1340.30">
    <property type="match status" value="1"/>
</dbReference>
<feature type="signal peptide" evidence="3">
    <location>
        <begin position="1"/>
        <end position="21"/>
    </location>
</feature>
<keyword evidence="1 3" id="KW-0732">Signal</keyword>
<dbReference type="SMART" id="SM00749">
    <property type="entry name" value="BON"/>
    <property type="match status" value="2"/>
</dbReference>
<feature type="chain" id="PRO_5028940752" description="BON domain-containing protein" evidence="3">
    <location>
        <begin position="22"/>
        <end position="275"/>
    </location>
</feature>
<dbReference type="InterPro" id="IPR014004">
    <property type="entry name" value="Transpt-assoc_nodulatn_dom_bac"/>
</dbReference>
<feature type="domain" description="BON" evidence="4">
    <location>
        <begin position="128"/>
        <end position="195"/>
    </location>
</feature>